<proteinExistence type="inferred from homology"/>
<feature type="region of interest" description="Disordered" evidence="2">
    <location>
        <begin position="108"/>
        <end position="135"/>
    </location>
</feature>
<dbReference type="RefSeq" id="WP_343783916.1">
    <property type="nucleotide sequence ID" value="NZ_BAAACZ010000019.1"/>
</dbReference>
<name>A0ABP3K1U5_9BACI</name>
<organism evidence="3 4">
    <name type="scientific">Alkalibacillus silvisoli</name>
    <dbReference type="NCBI Taxonomy" id="392823"/>
    <lineage>
        <taxon>Bacteria</taxon>
        <taxon>Bacillati</taxon>
        <taxon>Bacillota</taxon>
        <taxon>Bacilli</taxon>
        <taxon>Bacillales</taxon>
        <taxon>Bacillaceae</taxon>
        <taxon>Alkalibacillus</taxon>
    </lineage>
</organism>
<comment type="similarity">
    <text evidence="1">Belongs to the bactofilin family.</text>
</comment>
<evidence type="ECO:0000313" key="4">
    <source>
        <dbReference type="Proteomes" id="UP001500740"/>
    </source>
</evidence>
<gene>
    <name evidence="3" type="ORF">GCM10008935_24400</name>
</gene>
<sequence>MFSKQEKLINNVDTVIGALTQFEGDLNTQASIRIDGDFKGNIRCDGDIVIGSEGKVEADVKGRDLTIAGQVNGDVYASGTLRIEATGVINGDITMGVLVIEEGGNLTGRSNMIVDDSKKSKSNQKQEASQEEQVS</sequence>
<reference evidence="4" key="1">
    <citation type="journal article" date="2019" name="Int. J. Syst. Evol. Microbiol.">
        <title>The Global Catalogue of Microorganisms (GCM) 10K type strain sequencing project: providing services to taxonomists for standard genome sequencing and annotation.</title>
        <authorList>
            <consortium name="The Broad Institute Genomics Platform"/>
            <consortium name="The Broad Institute Genome Sequencing Center for Infectious Disease"/>
            <person name="Wu L."/>
            <person name="Ma J."/>
        </authorList>
    </citation>
    <scope>NUCLEOTIDE SEQUENCE [LARGE SCALE GENOMIC DNA]</scope>
    <source>
        <strain evidence="4">JCM 14193</strain>
    </source>
</reference>
<dbReference type="PANTHER" id="PTHR35024">
    <property type="entry name" value="HYPOTHETICAL CYTOSOLIC PROTEIN"/>
    <property type="match status" value="1"/>
</dbReference>
<dbReference type="Pfam" id="PF04519">
    <property type="entry name" value="Bactofilin"/>
    <property type="match status" value="1"/>
</dbReference>
<accession>A0ABP3K1U5</accession>
<evidence type="ECO:0000313" key="3">
    <source>
        <dbReference type="EMBL" id="GAA0467582.1"/>
    </source>
</evidence>
<protein>
    <submittedName>
        <fullName evidence="3">Polymer-forming cytoskeletal protein</fullName>
    </submittedName>
</protein>
<comment type="caution">
    <text evidence="3">The sequence shown here is derived from an EMBL/GenBank/DDBJ whole genome shotgun (WGS) entry which is preliminary data.</text>
</comment>
<evidence type="ECO:0000256" key="2">
    <source>
        <dbReference type="SAM" id="MobiDB-lite"/>
    </source>
</evidence>
<dbReference type="PANTHER" id="PTHR35024:SF4">
    <property type="entry name" value="POLYMER-FORMING CYTOSKELETAL PROTEIN"/>
    <property type="match status" value="1"/>
</dbReference>
<dbReference type="InterPro" id="IPR007607">
    <property type="entry name" value="BacA/B"/>
</dbReference>
<dbReference type="Proteomes" id="UP001500740">
    <property type="component" value="Unassembled WGS sequence"/>
</dbReference>
<dbReference type="EMBL" id="BAAACZ010000019">
    <property type="protein sequence ID" value="GAA0467582.1"/>
    <property type="molecule type" value="Genomic_DNA"/>
</dbReference>
<feature type="compositionally biased region" description="Low complexity" evidence="2">
    <location>
        <begin position="123"/>
        <end position="135"/>
    </location>
</feature>
<evidence type="ECO:0000256" key="1">
    <source>
        <dbReference type="ARBA" id="ARBA00044755"/>
    </source>
</evidence>
<keyword evidence="4" id="KW-1185">Reference proteome</keyword>